<protein>
    <submittedName>
        <fullName evidence="2">Uncharacterized protein</fullName>
    </submittedName>
</protein>
<evidence type="ECO:0000313" key="2">
    <source>
        <dbReference type="EMBL" id="SKC57618.1"/>
    </source>
</evidence>
<proteinExistence type="predicted"/>
<dbReference type="STRING" id="428993.SAMN06296058_1284"/>
<dbReference type="EMBL" id="FUZV01000001">
    <property type="protein sequence ID" value="SKC57618.1"/>
    <property type="molecule type" value="Genomic_DNA"/>
</dbReference>
<accession>A0A1T5K2A0</accession>
<gene>
    <name evidence="2" type="ORF">SAMN06296058_1284</name>
</gene>
<evidence type="ECO:0000256" key="1">
    <source>
        <dbReference type="SAM" id="MobiDB-lite"/>
    </source>
</evidence>
<name>A0A1T5K2A0_9GAMM</name>
<reference evidence="2 3" key="1">
    <citation type="submission" date="2017-02" db="EMBL/GenBank/DDBJ databases">
        <authorList>
            <person name="Peterson S.W."/>
        </authorList>
    </citation>
    <scope>NUCLEOTIDE SEQUENCE [LARGE SCALE GENOMIC DNA]</scope>
    <source>
        <strain evidence="2 3">P15</strain>
    </source>
</reference>
<dbReference type="AlphaFoldDB" id="A0A1T5K2A0"/>
<sequence>MDARSHDGSKRVDRHGMLTPRPLKPERQALVDLHRWRFEPIPHVPRNAIVVTPHRVLFNPDDDYEDYALFHATRTMLAMTRQKRRRGGGVP</sequence>
<dbReference type="RefSeq" id="WP_079723598.1">
    <property type="nucleotide sequence ID" value="NZ_BMCL01000002.1"/>
</dbReference>
<feature type="region of interest" description="Disordered" evidence="1">
    <location>
        <begin position="1"/>
        <end position="24"/>
    </location>
</feature>
<dbReference type="Proteomes" id="UP000190341">
    <property type="component" value="Unassembled WGS sequence"/>
</dbReference>
<keyword evidence="3" id="KW-1185">Reference proteome</keyword>
<feature type="compositionally biased region" description="Basic and acidic residues" evidence="1">
    <location>
        <begin position="1"/>
        <end position="16"/>
    </location>
</feature>
<evidence type="ECO:0000313" key="3">
    <source>
        <dbReference type="Proteomes" id="UP000190341"/>
    </source>
</evidence>
<organism evidence="2 3">
    <name type="scientific">Pseudoxanthomonas indica</name>
    <dbReference type="NCBI Taxonomy" id="428993"/>
    <lineage>
        <taxon>Bacteria</taxon>
        <taxon>Pseudomonadati</taxon>
        <taxon>Pseudomonadota</taxon>
        <taxon>Gammaproteobacteria</taxon>
        <taxon>Lysobacterales</taxon>
        <taxon>Lysobacteraceae</taxon>
        <taxon>Pseudoxanthomonas</taxon>
    </lineage>
</organism>